<dbReference type="PIRSF" id="PIRSF001143">
    <property type="entry name" value="Factor_X"/>
    <property type="match status" value="1"/>
</dbReference>
<evidence type="ECO:0000256" key="26">
    <source>
        <dbReference type="ARBA" id="ARBA00042906"/>
    </source>
</evidence>
<evidence type="ECO:0000256" key="29">
    <source>
        <dbReference type="RuleBase" id="RU363034"/>
    </source>
</evidence>
<keyword evidence="10" id="KW-0677">Repeat</keyword>
<dbReference type="GO" id="GO:0001889">
    <property type="term" value="P:liver development"/>
    <property type="evidence" value="ECO:0007669"/>
    <property type="project" value="Ensembl"/>
</dbReference>
<evidence type="ECO:0000256" key="31">
    <source>
        <dbReference type="SAM" id="SignalP"/>
    </source>
</evidence>
<dbReference type="PROSITE" id="PS50998">
    <property type="entry name" value="GLA_2"/>
    <property type="match status" value="1"/>
</dbReference>
<accession>K7F5T2</accession>
<dbReference type="Gene3D" id="2.10.25.10">
    <property type="entry name" value="Laminin"/>
    <property type="match status" value="2"/>
</dbReference>
<dbReference type="Proteomes" id="UP000007267">
    <property type="component" value="Unassembled WGS sequence"/>
</dbReference>
<dbReference type="PROSITE" id="PS01186">
    <property type="entry name" value="EGF_2"/>
    <property type="match status" value="1"/>
</dbReference>
<evidence type="ECO:0000256" key="20">
    <source>
        <dbReference type="ARBA" id="ARBA00036045"/>
    </source>
</evidence>
<dbReference type="InterPro" id="IPR001881">
    <property type="entry name" value="EGF-like_Ca-bd_dom"/>
</dbReference>
<dbReference type="InterPro" id="IPR000152">
    <property type="entry name" value="EGF-type_Asp/Asn_hydroxyl_site"/>
</dbReference>
<comment type="function">
    <text evidence="21">Protein C is a vitamin K-dependent serine protease that regulates blood coagulation by inactivating factors Va and VIIIa in the presence of calcium ions and phospholipids. Exerts a protective effect on the endothelial cell barrier function.</text>
</comment>
<reference evidence="35" key="4">
    <citation type="submission" date="2025-09" db="UniProtKB">
        <authorList>
            <consortium name="Ensembl"/>
        </authorList>
    </citation>
    <scope>IDENTIFICATION</scope>
</reference>
<feature type="active site" description="Charge relay system" evidence="27">
    <location>
        <position position="428"/>
    </location>
</feature>
<evidence type="ECO:0000256" key="6">
    <source>
        <dbReference type="ARBA" id="ARBA00022536"/>
    </source>
</evidence>
<evidence type="ECO:0000256" key="8">
    <source>
        <dbReference type="ARBA" id="ARBA00022685"/>
    </source>
</evidence>
<evidence type="ECO:0000256" key="21">
    <source>
        <dbReference type="ARBA" id="ARBA00037553"/>
    </source>
</evidence>
<dbReference type="InterPro" id="IPR009003">
    <property type="entry name" value="Peptidase_S1_PA"/>
</dbReference>
<keyword evidence="17" id="KW-0865">Zymogen</keyword>
<keyword evidence="14" id="KW-0106">Calcium</keyword>
<evidence type="ECO:0000313" key="36">
    <source>
        <dbReference type="Proteomes" id="UP000007267"/>
    </source>
</evidence>
<evidence type="ECO:0000256" key="22">
    <source>
        <dbReference type="ARBA" id="ARBA00038995"/>
    </source>
</evidence>
<dbReference type="SMART" id="SM00181">
    <property type="entry name" value="EGF"/>
    <property type="match status" value="2"/>
</dbReference>
<dbReference type="GO" id="GO:0030195">
    <property type="term" value="P:negative regulation of blood coagulation"/>
    <property type="evidence" value="ECO:0007669"/>
    <property type="project" value="Ensembl"/>
</dbReference>
<evidence type="ECO:0000256" key="19">
    <source>
        <dbReference type="ARBA" id="ARBA00023180"/>
    </source>
</evidence>
<comment type="caution">
    <text evidence="28">Lacks conserved residue(s) required for the propagation of feature annotation.</text>
</comment>
<feature type="disulfide bond" evidence="28">
    <location>
        <begin position="111"/>
        <end position="120"/>
    </location>
</feature>
<dbReference type="PRINTS" id="PR00001">
    <property type="entry name" value="GLABLOOD"/>
</dbReference>
<dbReference type="SUPFAM" id="SSF50494">
    <property type="entry name" value="Trypsin-like serine proteases"/>
    <property type="match status" value="1"/>
</dbReference>
<dbReference type="AlphaFoldDB" id="K7F5T2"/>
<dbReference type="EMBL" id="AGCU01139297">
    <property type="status" value="NOT_ANNOTATED_CDS"/>
    <property type="molecule type" value="Genomic_DNA"/>
</dbReference>
<feature type="domain" description="EGF-like" evidence="32">
    <location>
        <begin position="86"/>
        <end position="121"/>
    </location>
</feature>
<evidence type="ECO:0000256" key="18">
    <source>
        <dbReference type="ARBA" id="ARBA00023157"/>
    </source>
</evidence>
<sequence>MWRLCTLWLLVAACLVHCGHGASVFYSGRDANQILKIQKRANSFLEELKPGSLERECKEEQCDLEEASEIFETREATLNFWTKYVDGDQCLSNPCFNGTCLDNIGRFNCICNQGWEGRLCQYEANYTDCSTYNGGCEHFCNEDPTLSQRRYCSCSPGYRLMDDHAKCEPAGRTEGPSRRLHCSLISCDVPSRSQRKSSAHQHVPHVHCQLSRDPAHNMAAGSSPPVPRTAPVFSGPGVQIRLTEGKMGRKGDSPWQTMLLDGKGKFKCGGVLIHPSWVLTAAHCVEDKGRFKVRLGEYNRLRNEDTEQTIVVDKCVSHENYSKQSSDNDIAMLHLSQPIVFNKFVLPICLPNKKLAEQELTANGRPMVVTGWGSQSDVSMNYSAVLSYIEIPLVPWSDCAQAMRHAVSENMLCAGNLEDKQDACGGDSGGPMVTKFKNTWFLVGLVSWGEGCGKKEKFGVYTKVSQYLEWIQQQIKQ</sequence>
<dbReference type="SUPFAM" id="SSF57630">
    <property type="entry name" value="GLA-domain"/>
    <property type="match status" value="1"/>
</dbReference>
<dbReference type="SMART" id="SM00179">
    <property type="entry name" value="EGF_CA"/>
    <property type="match status" value="1"/>
</dbReference>
<dbReference type="CDD" id="cd00190">
    <property type="entry name" value="Tryp_SPc"/>
    <property type="match status" value="1"/>
</dbReference>
<dbReference type="GO" id="GO:0007596">
    <property type="term" value="P:blood coagulation"/>
    <property type="evidence" value="ECO:0007669"/>
    <property type="project" value="UniProtKB-KW"/>
</dbReference>
<dbReference type="GO" id="GO:0044537">
    <property type="term" value="P:regulation of circulating fibrinogen levels"/>
    <property type="evidence" value="ECO:0007669"/>
    <property type="project" value="Ensembl"/>
</dbReference>
<evidence type="ECO:0000256" key="24">
    <source>
        <dbReference type="ARBA" id="ARBA00041306"/>
    </source>
</evidence>
<evidence type="ECO:0000256" key="11">
    <source>
        <dbReference type="ARBA" id="ARBA00022801"/>
    </source>
</evidence>
<dbReference type="PANTHER" id="PTHR24278:SF0">
    <property type="entry name" value="VITAMIN K-DEPENDENT PROTEIN C"/>
    <property type="match status" value="1"/>
</dbReference>
<dbReference type="Gene3D" id="4.10.740.10">
    <property type="entry name" value="Coagulation Factor IX"/>
    <property type="match status" value="1"/>
</dbReference>
<dbReference type="PROSITE" id="PS00022">
    <property type="entry name" value="EGF_1"/>
    <property type="match status" value="1"/>
</dbReference>
<dbReference type="InterPro" id="IPR050442">
    <property type="entry name" value="Peptidase_S1_coag_factors"/>
</dbReference>
<protein>
    <recommendedName>
        <fullName evidence="23">Vitamin K-dependent protein C</fullName>
        <ecNumber evidence="22">3.4.21.69</ecNumber>
    </recommendedName>
    <alternativeName>
        <fullName evidence="26">Anticoagulant protein C</fullName>
    </alternativeName>
    <alternativeName>
        <fullName evidence="24">Autoprothrombin IIA</fullName>
    </alternativeName>
    <alternativeName>
        <fullName evidence="25">Blood coagulation factor XIV</fullName>
    </alternativeName>
</protein>
<dbReference type="Pfam" id="PF00594">
    <property type="entry name" value="Gla"/>
    <property type="match status" value="1"/>
</dbReference>
<dbReference type="InterPro" id="IPR033116">
    <property type="entry name" value="TRYPSIN_SER"/>
</dbReference>
<dbReference type="InterPro" id="IPR001314">
    <property type="entry name" value="Peptidase_S1A"/>
</dbReference>
<dbReference type="STRING" id="13735.ENSPSIP00000003392"/>
<evidence type="ECO:0000256" key="4">
    <source>
        <dbReference type="ARBA" id="ARBA00022479"/>
    </source>
</evidence>
<dbReference type="GeneTree" id="ENSGT00940000154474"/>
<dbReference type="SMART" id="SM00069">
    <property type="entry name" value="GLA"/>
    <property type="match status" value="1"/>
</dbReference>
<dbReference type="FunFam" id="2.40.10.10:FF:000015">
    <property type="entry name" value="Atrial natriuretic peptide-converting enzyme"/>
    <property type="match status" value="1"/>
</dbReference>
<keyword evidence="4" id="KW-0301">Gamma-carboxyglutamic acid</keyword>
<keyword evidence="13 29" id="KW-0720">Serine protease</keyword>
<dbReference type="GO" id="GO:0004252">
    <property type="term" value="F:serine-type endopeptidase activity"/>
    <property type="evidence" value="ECO:0007669"/>
    <property type="project" value="UniProtKB-EC"/>
</dbReference>
<dbReference type="SMART" id="SM00020">
    <property type="entry name" value="Tryp_SPc"/>
    <property type="match status" value="1"/>
</dbReference>
<evidence type="ECO:0000256" key="9">
    <source>
        <dbReference type="ARBA" id="ARBA00022696"/>
    </source>
</evidence>
<evidence type="ECO:0000256" key="7">
    <source>
        <dbReference type="ARBA" id="ARBA00022670"/>
    </source>
</evidence>
<evidence type="ECO:0000259" key="33">
    <source>
        <dbReference type="PROSITE" id="PS50240"/>
    </source>
</evidence>
<keyword evidence="7 29" id="KW-0645">Protease</keyword>
<feature type="active site" description="Charge relay system" evidence="27">
    <location>
        <position position="329"/>
    </location>
</feature>
<evidence type="ECO:0000256" key="27">
    <source>
        <dbReference type="PIRSR" id="PIRSR001143-1"/>
    </source>
</evidence>
<dbReference type="InterPro" id="IPR018097">
    <property type="entry name" value="EGF_Ca-bd_CS"/>
</dbReference>
<feature type="domain" description="Gla" evidence="34">
    <location>
        <begin position="40"/>
        <end position="86"/>
    </location>
</feature>
<keyword evidence="5" id="KW-0964">Secreted</keyword>
<keyword evidence="8" id="KW-0165">Cleavage on pair of basic residues</keyword>
<evidence type="ECO:0000256" key="12">
    <source>
        <dbReference type="ARBA" id="ARBA00022824"/>
    </source>
</evidence>
<dbReference type="InterPro" id="IPR035972">
    <property type="entry name" value="GLA-like_dom_SF"/>
</dbReference>
<evidence type="ECO:0000256" key="23">
    <source>
        <dbReference type="ARBA" id="ARBA00040219"/>
    </source>
</evidence>
<evidence type="ECO:0000256" key="25">
    <source>
        <dbReference type="ARBA" id="ARBA00042403"/>
    </source>
</evidence>
<feature type="region of interest" description="Disordered" evidence="30">
    <location>
        <begin position="216"/>
        <end position="235"/>
    </location>
</feature>
<evidence type="ECO:0000256" key="1">
    <source>
        <dbReference type="ARBA" id="ARBA00004240"/>
    </source>
</evidence>
<keyword evidence="12" id="KW-0256">Endoplasmic reticulum</keyword>
<dbReference type="FunFam" id="2.10.25.10:FF:000143">
    <property type="entry name" value="Protein crumbs 1"/>
    <property type="match status" value="1"/>
</dbReference>
<keyword evidence="11 29" id="KW-0378">Hydrolase</keyword>
<dbReference type="PROSITE" id="PS50240">
    <property type="entry name" value="TRYPSIN_DOM"/>
    <property type="match status" value="1"/>
</dbReference>
<dbReference type="InterPro" id="IPR000742">
    <property type="entry name" value="EGF"/>
</dbReference>
<dbReference type="EMBL" id="AGCU01139296">
    <property type="status" value="NOT_ANNOTATED_CDS"/>
    <property type="molecule type" value="Genomic_DNA"/>
</dbReference>
<dbReference type="FunFam" id="4.10.740.10:FF:000001">
    <property type="entry name" value="vitamin K-dependent protein S"/>
    <property type="match status" value="1"/>
</dbReference>
<dbReference type="InterPro" id="IPR000294">
    <property type="entry name" value="GLA_domain"/>
</dbReference>
<evidence type="ECO:0000256" key="30">
    <source>
        <dbReference type="SAM" id="MobiDB-lite"/>
    </source>
</evidence>
<evidence type="ECO:0000259" key="34">
    <source>
        <dbReference type="PROSITE" id="PS50998"/>
    </source>
</evidence>
<evidence type="ECO:0000256" key="15">
    <source>
        <dbReference type="ARBA" id="ARBA00023034"/>
    </source>
</evidence>
<evidence type="ECO:0000259" key="32">
    <source>
        <dbReference type="PROSITE" id="PS50026"/>
    </source>
</evidence>
<feature type="active site" description="Charge relay system" evidence="27">
    <location>
        <position position="283"/>
    </location>
</feature>
<keyword evidence="36" id="KW-1185">Reference proteome</keyword>
<dbReference type="GO" id="GO:0005794">
    <property type="term" value="C:Golgi apparatus"/>
    <property type="evidence" value="ECO:0007669"/>
    <property type="project" value="UniProtKB-SubCell"/>
</dbReference>
<reference evidence="36" key="1">
    <citation type="submission" date="2011-10" db="EMBL/GenBank/DDBJ databases">
        <authorList>
            <consortium name="Soft-shell Turtle Genome Consortium"/>
        </authorList>
    </citation>
    <scope>NUCLEOTIDE SEQUENCE [LARGE SCALE GENOMIC DNA]</scope>
    <source>
        <strain evidence="36">Daiwa-1</strain>
    </source>
</reference>
<dbReference type="GO" id="GO:0005783">
    <property type="term" value="C:endoplasmic reticulum"/>
    <property type="evidence" value="ECO:0007669"/>
    <property type="project" value="UniProtKB-SubCell"/>
</dbReference>
<evidence type="ECO:0000256" key="2">
    <source>
        <dbReference type="ARBA" id="ARBA00004555"/>
    </source>
</evidence>
<dbReference type="PROSITE" id="PS00134">
    <property type="entry name" value="TRYPSIN_HIS"/>
    <property type="match status" value="1"/>
</dbReference>
<keyword evidence="16" id="KW-0094">Blood coagulation</keyword>
<dbReference type="EMBL" id="AGCU01139295">
    <property type="status" value="NOT_ANNOTATED_CDS"/>
    <property type="molecule type" value="Genomic_DNA"/>
</dbReference>
<dbReference type="PROSITE" id="PS00011">
    <property type="entry name" value="GLA_1"/>
    <property type="match status" value="1"/>
</dbReference>
<dbReference type="OMA" id="VAPHNEC"/>
<dbReference type="EC" id="3.4.21.69" evidence="22"/>
<evidence type="ECO:0000256" key="14">
    <source>
        <dbReference type="ARBA" id="ARBA00022837"/>
    </source>
</evidence>
<dbReference type="SUPFAM" id="SSF57196">
    <property type="entry name" value="EGF/Laminin"/>
    <property type="match status" value="1"/>
</dbReference>
<dbReference type="InterPro" id="IPR043504">
    <property type="entry name" value="Peptidase_S1_PA_chymotrypsin"/>
</dbReference>
<evidence type="ECO:0000313" key="35">
    <source>
        <dbReference type="Ensembl" id="ENSPSIP00000003392.1"/>
    </source>
</evidence>
<dbReference type="Pfam" id="PF00008">
    <property type="entry name" value="EGF"/>
    <property type="match status" value="1"/>
</dbReference>
<dbReference type="GO" id="GO:0005615">
    <property type="term" value="C:extracellular space"/>
    <property type="evidence" value="ECO:0007669"/>
    <property type="project" value="TreeGrafter"/>
</dbReference>
<dbReference type="PANTHER" id="PTHR24278">
    <property type="entry name" value="COAGULATION FACTOR"/>
    <property type="match status" value="1"/>
</dbReference>
<organism evidence="35 36">
    <name type="scientific">Pelodiscus sinensis</name>
    <name type="common">Chinese softshell turtle</name>
    <name type="synonym">Trionyx sinensis</name>
    <dbReference type="NCBI Taxonomy" id="13735"/>
    <lineage>
        <taxon>Eukaryota</taxon>
        <taxon>Metazoa</taxon>
        <taxon>Chordata</taxon>
        <taxon>Craniata</taxon>
        <taxon>Vertebrata</taxon>
        <taxon>Euteleostomi</taxon>
        <taxon>Archelosauria</taxon>
        <taxon>Testudinata</taxon>
        <taxon>Testudines</taxon>
        <taxon>Cryptodira</taxon>
        <taxon>Trionychia</taxon>
        <taxon>Trionychidae</taxon>
        <taxon>Pelodiscus</taxon>
    </lineage>
</organism>
<evidence type="ECO:0000256" key="16">
    <source>
        <dbReference type="ARBA" id="ARBA00023084"/>
    </source>
</evidence>
<dbReference type="EMBL" id="AGCU01139298">
    <property type="status" value="NOT_ANNOTATED_CDS"/>
    <property type="molecule type" value="Genomic_DNA"/>
</dbReference>
<feature type="signal peptide" evidence="31">
    <location>
        <begin position="1"/>
        <end position="21"/>
    </location>
</feature>
<evidence type="ECO:0000256" key="5">
    <source>
        <dbReference type="ARBA" id="ARBA00022525"/>
    </source>
</evidence>
<dbReference type="InterPro" id="IPR017857">
    <property type="entry name" value="Coagulation_fac-like_Gla_dom"/>
</dbReference>
<dbReference type="Pfam" id="PF00089">
    <property type="entry name" value="Trypsin"/>
    <property type="match status" value="1"/>
</dbReference>
<evidence type="ECO:0000256" key="3">
    <source>
        <dbReference type="ARBA" id="ARBA00004613"/>
    </source>
</evidence>
<keyword evidence="15" id="KW-0333">Golgi apparatus</keyword>
<dbReference type="PROSITE" id="PS50026">
    <property type="entry name" value="EGF_3"/>
    <property type="match status" value="1"/>
</dbReference>
<evidence type="ECO:0000256" key="28">
    <source>
        <dbReference type="PROSITE-ProRule" id="PRU00076"/>
    </source>
</evidence>
<comment type="catalytic activity">
    <reaction evidence="20">
        <text>Degradation of blood coagulation factors Va and VIIIa.</text>
        <dbReference type="EC" id="3.4.21.69"/>
    </reaction>
</comment>
<dbReference type="PROSITE" id="PS00135">
    <property type="entry name" value="TRYPSIN_SER"/>
    <property type="match status" value="1"/>
</dbReference>
<dbReference type="eggNOG" id="ENOG502QQ3W">
    <property type="taxonomic scope" value="Eukaryota"/>
</dbReference>
<dbReference type="PROSITE" id="PS00010">
    <property type="entry name" value="ASX_HYDROXYL"/>
    <property type="match status" value="1"/>
</dbReference>
<feature type="disulfide bond" evidence="28">
    <location>
        <begin position="90"/>
        <end position="100"/>
    </location>
</feature>
<name>K7F5T2_PELSI</name>
<dbReference type="Gene3D" id="2.40.10.10">
    <property type="entry name" value="Trypsin-like serine proteases"/>
    <property type="match status" value="2"/>
</dbReference>
<keyword evidence="31" id="KW-0732">Signal</keyword>
<dbReference type="PRINTS" id="PR00722">
    <property type="entry name" value="CHYMOTRYPSIN"/>
</dbReference>
<evidence type="ECO:0000256" key="17">
    <source>
        <dbReference type="ARBA" id="ARBA00023145"/>
    </source>
</evidence>
<keyword evidence="19" id="KW-0325">Glycoprotein</keyword>
<dbReference type="InterPro" id="IPR012224">
    <property type="entry name" value="Pept_S1A_FX"/>
</dbReference>
<evidence type="ECO:0000256" key="10">
    <source>
        <dbReference type="ARBA" id="ARBA00022737"/>
    </source>
</evidence>
<dbReference type="CDD" id="cd00054">
    <property type="entry name" value="EGF_CA"/>
    <property type="match status" value="1"/>
</dbReference>
<proteinExistence type="predicted"/>
<dbReference type="GO" id="GO:0005509">
    <property type="term" value="F:calcium ion binding"/>
    <property type="evidence" value="ECO:0007669"/>
    <property type="project" value="InterPro"/>
</dbReference>
<dbReference type="PROSITE" id="PS01187">
    <property type="entry name" value="EGF_CA"/>
    <property type="match status" value="1"/>
</dbReference>
<feature type="domain" description="Peptidase S1" evidence="33">
    <location>
        <begin position="242"/>
        <end position="476"/>
    </location>
</feature>
<reference evidence="35" key="3">
    <citation type="submission" date="2025-08" db="UniProtKB">
        <authorList>
            <consortium name="Ensembl"/>
        </authorList>
    </citation>
    <scope>IDENTIFICATION</scope>
</reference>
<dbReference type="Pfam" id="PF14670">
    <property type="entry name" value="FXa_inhibition"/>
    <property type="match status" value="1"/>
</dbReference>
<keyword evidence="18 28" id="KW-1015">Disulfide bond</keyword>
<keyword evidence="9" id="KW-0356">Hemostasis</keyword>
<feature type="chain" id="PRO_5003901390" description="Vitamin K-dependent protein C" evidence="31">
    <location>
        <begin position="22"/>
        <end position="477"/>
    </location>
</feature>
<dbReference type="GO" id="GO:0006508">
    <property type="term" value="P:proteolysis"/>
    <property type="evidence" value="ECO:0007669"/>
    <property type="project" value="UniProtKB-KW"/>
</dbReference>
<dbReference type="InterPro" id="IPR001254">
    <property type="entry name" value="Trypsin_dom"/>
</dbReference>
<reference evidence="36" key="2">
    <citation type="journal article" date="2013" name="Nat. Genet.">
        <title>The draft genomes of soft-shell turtle and green sea turtle yield insights into the development and evolution of the turtle-specific body plan.</title>
        <authorList>
            <person name="Wang Z."/>
            <person name="Pascual-Anaya J."/>
            <person name="Zadissa A."/>
            <person name="Li W."/>
            <person name="Niimura Y."/>
            <person name="Huang Z."/>
            <person name="Li C."/>
            <person name="White S."/>
            <person name="Xiong Z."/>
            <person name="Fang D."/>
            <person name="Wang B."/>
            <person name="Ming Y."/>
            <person name="Chen Y."/>
            <person name="Zheng Y."/>
            <person name="Kuraku S."/>
            <person name="Pignatelli M."/>
            <person name="Herrero J."/>
            <person name="Beal K."/>
            <person name="Nozawa M."/>
            <person name="Li Q."/>
            <person name="Wang J."/>
            <person name="Zhang H."/>
            <person name="Yu L."/>
            <person name="Shigenobu S."/>
            <person name="Wang J."/>
            <person name="Liu J."/>
            <person name="Flicek P."/>
            <person name="Searle S."/>
            <person name="Wang J."/>
            <person name="Kuratani S."/>
            <person name="Yin Y."/>
            <person name="Aken B."/>
            <person name="Zhang G."/>
            <person name="Irie N."/>
        </authorList>
    </citation>
    <scope>NUCLEOTIDE SEQUENCE [LARGE SCALE GENOMIC DNA]</scope>
    <source>
        <strain evidence="36">Daiwa-1</strain>
    </source>
</reference>
<dbReference type="InterPro" id="IPR018114">
    <property type="entry name" value="TRYPSIN_HIS"/>
</dbReference>
<comment type="subcellular location">
    <subcellularLocation>
        <location evidence="1">Endoplasmic reticulum</location>
    </subcellularLocation>
    <subcellularLocation>
        <location evidence="2">Golgi apparatus</location>
    </subcellularLocation>
    <subcellularLocation>
        <location evidence="3">Secreted</location>
    </subcellularLocation>
</comment>
<keyword evidence="6 28" id="KW-0245">EGF-like domain</keyword>
<dbReference type="Ensembl" id="ENSPSIT00000003408.1">
    <property type="protein sequence ID" value="ENSPSIP00000003392.1"/>
    <property type="gene ID" value="ENSPSIG00000003241.1"/>
</dbReference>
<evidence type="ECO:0000256" key="13">
    <source>
        <dbReference type="ARBA" id="ARBA00022825"/>
    </source>
</evidence>